<feature type="region of interest" description="Disordered" evidence="1">
    <location>
        <begin position="363"/>
        <end position="407"/>
    </location>
</feature>
<dbReference type="Gene3D" id="3.40.50.720">
    <property type="entry name" value="NAD(P)-binding Rossmann-like Domain"/>
    <property type="match status" value="1"/>
</dbReference>
<feature type="compositionally biased region" description="Low complexity" evidence="1">
    <location>
        <begin position="19"/>
        <end position="40"/>
    </location>
</feature>
<name>A0ABV5NCS8_9ACTN</name>
<dbReference type="EMBL" id="JBHMCY010000180">
    <property type="protein sequence ID" value="MFB9467821.1"/>
    <property type="molecule type" value="Genomic_DNA"/>
</dbReference>
<dbReference type="InterPro" id="IPR036291">
    <property type="entry name" value="NAD(P)-bd_dom_sf"/>
</dbReference>
<accession>A0ABV5NCS8</accession>
<evidence type="ECO:0000256" key="1">
    <source>
        <dbReference type="SAM" id="MobiDB-lite"/>
    </source>
</evidence>
<dbReference type="SUPFAM" id="SSF51735">
    <property type="entry name" value="NAD(P)-binding Rossmann-fold domains"/>
    <property type="match status" value="1"/>
</dbReference>
<dbReference type="InterPro" id="IPR013154">
    <property type="entry name" value="ADH-like_N"/>
</dbReference>
<feature type="region of interest" description="Disordered" evidence="1">
    <location>
        <begin position="1"/>
        <end position="40"/>
    </location>
</feature>
<keyword evidence="4" id="KW-1185">Reference proteome</keyword>
<feature type="domain" description="Enoyl reductase (ER)" evidence="2">
    <location>
        <begin position="52"/>
        <end position="362"/>
    </location>
</feature>
<dbReference type="InterPro" id="IPR020843">
    <property type="entry name" value="ER"/>
</dbReference>
<sequence length="407" mass="41003">MSSTQPHGDAGRAAGGGPASRPDAAAGAAEPVSGAPAGPSGRIPAAIVDAPGAAPRLGSVVLPPRTPGTTLVAVVAAPLNPLDLVIASGTFHSARHEAPYVPGSECVGVVLDSDGHPPGTWVYAECHASPDTPGSFAARVLVADEDILPLPAGLDPVRAAAVGNSGTAAFLPLVEEAGLRAGETVLVLGATGAVGQLAVQVAHRYGAGRVVGVARDRGALERLPAIGADAVVELRAGEDPEELAARLLAAAGPVDVVLDGVYGEPLEAALRVCAPRARVVNIGNPAGATARVPAGLLRGKQLTLSGFAGLHTPLRDKAGALSWLWAALARDELRVDVRTFPLGELPSAWRTQEGSPHAKCVVLPPDARHPVPDHDGPADDRPADDDRVADDRQAVAPDGPGAREPGA</sequence>
<feature type="compositionally biased region" description="Basic and acidic residues" evidence="1">
    <location>
        <begin position="366"/>
        <end position="393"/>
    </location>
</feature>
<dbReference type="Gene3D" id="3.90.180.10">
    <property type="entry name" value="Medium-chain alcohol dehydrogenases, catalytic domain"/>
    <property type="match status" value="1"/>
</dbReference>
<comment type="caution">
    <text evidence="3">The sequence shown here is derived from an EMBL/GenBank/DDBJ whole genome shotgun (WGS) entry which is preliminary data.</text>
</comment>
<evidence type="ECO:0000259" key="2">
    <source>
        <dbReference type="SMART" id="SM00829"/>
    </source>
</evidence>
<gene>
    <name evidence="3" type="ORF">ACFF45_35395</name>
</gene>
<dbReference type="Pfam" id="PF08240">
    <property type="entry name" value="ADH_N"/>
    <property type="match status" value="1"/>
</dbReference>
<reference evidence="3 4" key="1">
    <citation type="submission" date="2024-09" db="EMBL/GenBank/DDBJ databases">
        <authorList>
            <person name="Sun Q."/>
            <person name="Mori K."/>
        </authorList>
    </citation>
    <scope>NUCLEOTIDE SEQUENCE [LARGE SCALE GENOMIC DNA]</scope>
    <source>
        <strain evidence="3 4">JCM 6917</strain>
    </source>
</reference>
<dbReference type="Pfam" id="PF00107">
    <property type="entry name" value="ADH_zinc_N"/>
    <property type="match status" value="1"/>
</dbReference>
<dbReference type="Proteomes" id="UP001589709">
    <property type="component" value="Unassembled WGS sequence"/>
</dbReference>
<dbReference type="InterPro" id="IPR011032">
    <property type="entry name" value="GroES-like_sf"/>
</dbReference>
<dbReference type="InterPro" id="IPR051397">
    <property type="entry name" value="Zn-ADH-like_protein"/>
</dbReference>
<dbReference type="PANTHER" id="PTHR43677:SF11">
    <property type="entry name" value="ZINC-CONTAINING ALCOHOL DEHYDROGENASE"/>
    <property type="match status" value="1"/>
</dbReference>
<dbReference type="SMART" id="SM00829">
    <property type="entry name" value="PKS_ER"/>
    <property type="match status" value="1"/>
</dbReference>
<protein>
    <submittedName>
        <fullName evidence="3">Zinc-binding alcohol dehydrogenase family protein</fullName>
    </submittedName>
</protein>
<evidence type="ECO:0000313" key="4">
    <source>
        <dbReference type="Proteomes" id="UP001589709"/>
    </source>
</evidence>
<evidence type="ECO:0000313" key="3">
    <source>
        <dbReference type="EMBL" id="MFB9467821.1"/>
    </source>
</evidence>
<proteinExistence type="predicted"/>
<dbReference type="InterPro" id="IPR013149">
    <property type="entry name" value="ADH-like_C"/>
</dbReference>
<dbReference type="SUPFAM" id="SSF50129">
    <property type="entry name" value="GroES-like"/>
    <property type="match status" value="1"/>
</dbReference>
<dbReference type="RefSeq" id="WP_381351148.1">
    <property type="nucleotide sequence ID" value="NZ_JBHMCY010000180.1"/>
</dbReference>
<organism evidence="3 4">
    <name type="scientific">Streptomyces cinereospinus</name>
    <dbReference type="NCBI Taxonomy" id="285561"/>
    <lineage>
        <taxon>Bacteria</taxon>
        <taxon>Bacillati</taxon>
        <taxon>Actinomycetota</taxon>
        <taxon>Actinomycetes</taxon>
        <taxon>Kitasatosporales</taxon>
        <taxon>Streptomycetaceae</taxon>
        <taxon>Streptomyces</taxon>
    </lineage>
</organism>
<dbReference type="PANTHER" id="PTHR43677">
    <property type="entry name" value="SHORT-CHAIN DEHYDROGENASE/REDUCTASE"/>
    <property type="match status" value="1"/>
</dbReference>